<proteinExistence type="predicted"/>
<reference evidence="1" key="1">
    <citation type="submission" date="2020-09" db="EMBL/GenBank/DDBJ databases">
        <title>Genome-Enabled Discovery of Anthraquinone Biosynthesis in Senna tora.</title>
        <authorList>
            <person name="Kang S.-H."/>
            <person name="Pandey R.P."/>
            <person name="Lee C.-M."/>
            <person name="Sim J.-S."/>
            <person name="Jeong J.-T."/>
            <person name="Choi B.-S."/>
            <person name="Jung M."/>
            <person name="Ginzburg D."/>
            <person name="Zhao K."/>
            <person name="Won S.Y."/>
            <person name="Oh T.-J."/>
            <person name="Yu Y."/>
            <person name="Kim N.-H."/>
            <person name="Lee O.R."/>
            <person name="Lee T.-H."/>
            <person name="Bashyal P."/>
            <person name="Kim T.-S."/>
            <person name="Lee W.-H."/>
            <person name="Kawkins C."/>
            <person name="Kim C.-K."/>
            <person name="Kim J.S."/>
            <person name="Ahn B.O."/>
            <person name="Rhee S.Y."/>
            <person name="Sohng J.K."/>
        </authorList>
    </citation>
    <scope>NUCLEOTIDE SEQUENCE</scope>
    <source>
        <tissue evidence="1">Leaf</tissue>
    </source>
</reference>
<comment type="caution">
    <text evidence="1">The sequence shown here is derived from an EMBL/GenBank/DDBJ whole genome shotgun (WGS) entry which is preliminary data.</text>
</comment>
<evidence type="ECO:0000313" key="1">
    <source>
        <dbReference type="EMBL" id="KAF7810432.1"/>
    </source>
</evidence>
<sequence>MLTSKIGRCTNLNEKLEKVSGRLKDARTSLATRENECVDLWAKNQVLRGDLARSEGLCAENSALKGDPRAGQEVSMRRVDDEKHKKQVESLCTRLENAVEGSVATEEFVEVCNLVANRAIDSVVLVNAADLPVKDLPIPMDVVDGKELKNALV</sequence>
<dbReference type="Proteomes" id="UP000634136">
    <property type="component" value="Unassembled WGS sequence"/>
</dbReference>
<name>A0A834SVF8_9FABA</name>
<organism evidence="1 2">
    <name type="scientific">Senna tora</name>
    <dbReference type="NCBI Taxonomy" id="362788"/>
    <lineage>
        <taxon>Eukaryota</taxon>
        <taxon>Viridiplantae</taxon>
        <taxon>Streptophyta</taxon>
        <taxon>Embryophyta</taxon>
        <taxon>Tracheophyta</taxon>
        <taxon>Spermatophyta</taxon>
        <taxon>Magnoliopsida</taxon>
        <taxon>eudicotyledons</taxon>
        <taxon>Gunneridae</taxon>
        <taxon>Pentapetalae</taxon>
        <taxon>rosids</taxon>
        <taxon>fabids</taxon>
        <taxon>Fabales</taxon>
        <taxon>Fabaceae</taxon>
        <taxon>Caesalpinioideae</taxon>
        <taxon>Cassia clade</taxon>
        <taxon>Senna</taxon>
    </lineage>
</organism>
<dbReference type="AlphaFoldDB" id="A0A834SVF8"/>
<protein>
    <submittedName>
        <fullName evidence="1">Uncharacterized protein</fullName>
    </submittedName>
</protein>
<keyword evidence="2" id="KW-1185">Reference proteome</keyword>
<evidence type="ECO:0000313" key="2">
    <source>
        <dbReference type="Proteomes" id="UP000634136"/>
    </source>
</evidence>
<accession>A0A834SVF8</accession>
<gene>
    <name evidence="1" type="ORF">G2W53_037175</name>
</gene>
<dbReference type="EMBL" id="JAAIUW010000011">
    <property type="protein sequence ID" value="KAF7810432.1"/>
    <property type="molecule type" value="Genomic_DNA"/>
</dbReference>